<sequence length="71" mass="8259">MKANINGVEFEGTPEEINELINLQGYKNMLQDELLMRNFEQLSRVNKLRPTNLFKVGDYDFHDSPKCLVIS</sequence>
<dbReference type="AlphaFoldDB" id="A0AAP3FZ96"/>
<dbReference type="Proteomes" id="UP001067121">
    <property type="component" value="Unassembled WGS sequence"/>
</dbReference>
<dbReference type="EMBL" id="JALAOH010000085">
    <property type="protein sequence ID" value="MCY8318739.1"/>
    <property type="molecule type" value="Genomic_DNA"/>
</dbReference>
<comment type="caution">
    <text evidence="1">The sequence shown here is derived from an EMBL/GenBank/DDBJ whole genome shotgun (WGS) entry which is preliminary data.</text>
</comment>
<protein>
    <submittedName>
        <fullName evidence="1">Uncharacterized protein</fullName>
    </submittedName>
</protein>
<evidence type="ECO:0000313" key="2">
    <source>
        <dbReference type="Proteomes" id="UP001067121"/>
    </source>
</evidence>
<dbReference type="RefSeq" id="WP_268544747.1">
    <property type="nucleotide sequence ID" value="NZ_JALAOH010000085.1"/>
</dbReference>
<proteinExistence type="predicted"/>
<evidence type="ECO:0000313" key="1">
    <source>
        <dbReference type="EMBL" id="MCY8318739.1"/>
    </source>
</evidence>
<organism evidence="1 2">
    <name type="scientific">Bacillus vallismortis</name>
    <dbReference type="NCBI Taxonomy" id="72361"/>
    <lineage>
        <taxon>Bacteria</taxon>
        <taxon>Bacillati</taxon>
        <taxon>Bacillota</taxon>
        <taxon>Bacilli</taxon>
        <taxon>Bacillales</taxon>
        <taxon>Bacillaceae</taxon>
        <taxon>Bacillus</taxon>
    </lineage>
</organism>
<gene>
    <name evidence="1" type="ORF">MOC71_18925</name>
</gene>
<reference evidence="1" key="1">
    <citation type="submission" date="2022-02" db="EMBL/GenBank/DDBJ databases">
        <title>Crop Bioprotection Bacillus Genome Sequencing.</title>
        <authorList>
            <person name="Dunlap C."/>
        </authorList>
    </citation>
    <scope>NUCLEOTIDE SEQUENCE</scope>
    <source>
        <strain evidence="1">98-1</strain>
    </source>
</reference>
<accession>A0AAP3FZ96</accession>
<name>A0AAP3FZ96_BACVA</name>